<accession>A0ABS8XYQ0</accession>
<dbReference type="Gene3D" id="2.60.40.2130">
    <property type="entry name" value="F-spondin domain"/>
    <property type="match status" value="1"/>
</dbReference>
<sequence>MNTLHRTTPAPQRSKAAPHRLAALGVTLAATLSLSQPAAAQASAYDITFKNLTSDAATTGAPTGQTGQRLSPPVFITHSADYTAYTVGQAAPETIWRIAEGGDRSALLNEVNALVGTSVLSVAAPLSAPLPQQDAVTVRVQADAAHHYLSFASMLGWTNDGFVGVSGLDLSAIQGSVTINLYGYDAGSEKNNEANGFLGALGLGNARDPEDGVITTHLGIRGDANAPAAWNWLPGPAASLTISAVPEPTSWALLLGGLPLLHLLRRRAHAANQT</sequence>
<dbReference type="InterPro" id="IPR038678">
    <property type="entry name" value="Spondin_N_sf"/>
</dbReference>
<dbReference type="InterPro" id="IPR013424">
    <property type="entry name" value="Ice-binding_C"/>
</dbReference>
<dbReference type="EMBL" id="JAJTWU010000003">
    <property type="protein sequence ID" value="MCE4554490.1"/>
    <property type="molecule type" value="Genomic_DNA"/>
</dbReference>
<organism evidence="2 3">
    <name type="scientific">Pelomonas cellulosilytica</name>
    <dbReference type="NCBI Taxonomy" id="2906762"/>
    <lineage>
        <taxon>Bacteria</taxon>
        <taxon>Pseudomonadati</taxon>
        <taxon>Pseudomonadota</taxon>
        <taxon>Betaproteobacteria</taxon>
        <taxon>Burkholderiales</taxon>
        <taxon>Sphaerotilaceae</taxon>
        <taxon>Roseateles</taxon>
    </lineage>
</organism>
<dbReference type="Proteomes" id="UP001200741">
    <property type="component" value="Unassembled WGS sequence"/>
</dbReference>
<evidence type="ECO:0000313" key="3">
    <source>
        <dbReference type="Proteomes" id="UP001200741"/>
    </source>
</evidence>
<gene>
    <name evidence="2" type="ORF">LXT13_08530</name>
</gene>
<evidence type="ECO:0000259" key="1">
    <source>
        <dbReference type="PROSITE" id="PS51020"/>
    </source>
</evidence>
<dbReference type="PROSITE" id="PS51020">
    <property type="entry name" value="SPONDIN"/>
    <property type="match status" value="1"/>
</dbReference>
<dbReference type="RefSeq" id="WP_233371433.1">
    <property type="nucleotide sequence ID" value="NZ_JAJTWU010000003.1"/>
</dbReference>
<dbReference type="NCBIfam" id="NF038123">
    <property type="entry name" value="NF038123_dom"/>
    <property type="match status" value="1"/>
</dbReference>
<evidence type="ECO:0000313" key="2">
    <source>
        <dbReference type="EMBL" id="MCE4554490.1"/>
    </source>
</evidence>
<comment type="caution">
    <text evidence="2">The sequence shown here is derived from an EMBL/GenBank/DDBJ whole genome shotgun (WGS) entry which is preliminary data.</text>
</comment>
<proteinExistence type="predicted"/>
<protein>
    <submittedName>
        <fullName evidence="2">Spondin domain-containing protein</fullName>
    </submittedName>
</protein>
<keyword evidence="3" id="KW-1185">Reference proteome</keyword>
<dbReference type="InterPro" id="IPR009465">
    <property type="entry name" value="Spondin_N"/>
</dbReference>
<dbReference type="Pfam" id="PF06468">
    <property type="entry name" value="Spond_N"/>
    <property type="match status" value="1"/>
</dbReference>
<dbReference type="NCBIfam" id="TIGR02595">
    <property type="entry name" value="PEP_CTERM"/>
    <property type="match status" value="1"/>
</dbReference>
<reference evidence="2 3" key="1">
    <citation type="submission" date="2021-12" db="EMBL/GenBank/DDBJ databases">
        <title>Genome seq of P8.</title>
        <authorList>
            <person name="Seo T."/>
        </authorList>
    </citation>
    <scope>NUCLEOTIDE SEQUENCE [LARGE SCALE GENOMIC DNA]</scope>
    <source>
        <strain evidence="2 3">P8</strain>
    </source>
</reference>
<name>A0ABS8XYQ0_9BURK</name>
<feature type="domain" description="Spondin" evidence="1">
    <location>
        <begin position="33"/>
        <end position="218"/>
    </location>
</feature>